<dbReference type="EMBL" id="VUJX02000002">
    <property type="protein sequence ID" value="KAL0940770.1"/>
    <property type="molecule type" value="Genomic_DNA"/>
</dbReference>
<dbReference type="Proteomes" id="UP000805649">
    <property type="component" value="Unassembled WGS sequence"/>
</dbReference>
<proteinExistence type="predicted"/>
<gene>
    <name evidence="1" type="ORF">CTRU02_203533</name>
</gene>
<organism evidence="1 2">
    <name type="scientific">Colletotrichum truncatum</name>
    <name type="common">Anthracnose fungus</name>
    <name type="synonym">Colletotrichum capsici</name>
    <dbReference type="NCBI Taxonomy" id="5467"/>
    <lineage>
        <taxon>Eukaryota</taxon>
        <taxon>Fungi</taxon>
        <taxon>Dikarya</taxon>
        <taxon>Ascomycota</taxon>
        <taxon>Pezizomycotina</taxon>
        <taxon>Sordariomycetes</taxon>
        <taxon>Hypocreomycetidae</taxon>
        <taxon>Glomerellales</taxon>
        <taxon>Glomerellaceae</taxon>
        <taxon>Colletotrichum</taxon>
        <taxon>Colletotrichum truncatum species complex</taxon>
    </lineage>
</organism>
<name>A0ACC3Z9U5_COLTU</name>
<reference evidence="1 2" key="1">
    <citation type="journal article" date="2020" name="Phytopathology">
        <title>Genome Sequence Resources of Colletotrichum truncatum, C. plurivorum, C. musicola, and C. sojae: Four Species Pathogenic to Soybean (Glycine max).</title>
        <authorList>
            <person name="Rogerio F."/>
            <person name="Boufleur T.R."/>
            <person name="Ciampi-Guillardi M."/>
            <person name="Sukno S.A."/>
            <person name="Thon M.R."/>
            <person name="Massola Junior N.S."/>
            <person name="Baroncelli R."/>
        </authorList>
    </citation>
    <scope>NUCLEOTIDE SEQUENCE [LARGE SCALE GENOMIC DNA]</scope>
    <source>
        <strain evidence="1 2">CMES1059</strain>
    </source>
</reference>
<sequence length="78" mass="9289">MTPFPVDPRLRREGSRKWMRIALALESLSPKKKKKYHRQQKFHQIVFELVLCNFFFLNLTCSCASFPFPWNLCLLSAQ</sequence>
<evidence type="ECO:0000313" key="1">
    <source>
        <dbReference type="EMBL" id="KAL0940770.1"/>
    </source>
</evidence>
<keyword evidence="2" id="KW-1185">Reference proteome</keyword>
<evidence type="ECO:0000313" key="2">
    <source>
        <dbReference type="Proteomes" id="UP000805649"/>
    </source>
</evidence>
<accession>A0ACC3Z9U5</accession>
<comment type="caution">
    <text evidence="1">The sequence shown here is derived from an EMBL/GenBank/DDBJ whole genome shotgun (WGS) entry which is preliminary data.</text>
</comment>
<protein>
    <submittedName>
        <fullName evidence="1">Uncharacterized protein</fullName>
    </submittedName>
</protein>